<dbReference type="GO" id="GO:0003887">
    <property type="term" value="F:DNA-directed DNA polymerase activity"/>
    <property type="evidence" value="ECO:0007669"/>
    <property type="project" value="TreeGrafter"/>
</dbReference>
<protein>
    <submittedName>
        <fullName evidence="2">Family Y DNA polymerase</fullName>
    </submittedName>
</protein>
<evidence type="ECO:0000313" key="2">
    <source>
        <dbReference type="EMBL" id="QSG09359.1"/>
    </source>
</evidence>
<organism evidence="2 3">
    <name type="scientific">Halapricum desulfuricans</name>
    <dbReference type="NCBI Taxonomy" id="2841257"/>
    <lineage>
        <taxon>Archaea</taxon>
        <taxon>Methanobacteriati</taxon>
        <taxon>Methanobacteriota</taxon>
        <taxon>Stenosarchaea group</taxon>
        <taxon>Halobacteria</taxon>
        <taxon>Halobacteriales</taxon>
        <taxon>Haloarculaceae</taxon>
        <taxon>Halapricum</taxon>
    </lineage>
</organism>
<dbReference type="Gene3D" id="3.40.1170.60">
    <property type="match status" value="1"/>
</dbReference>
<dbReference type="InterPro" id="IPR050116">
    <property type="entry name" value="DNA_polymerase-Y"/>
</dbReference>
<dbReference type="Pfam" id="PF00817">
    <property type="entry name" value="IMS"/>
    <property type="match status" value="1"/>
</dbReference>
<dbReference type="InterPro" id="IPR001126">
    <property type="entry name" value="UmuC"/>
</dbReference>
<dbReference type="SUPFAM" id="SSF56672">
    <property type="entry name" value="DNA/RNA polymerases"/>
    <property type="match status" value="1"/>
</dbReference>
<sequence>MGMPERARLPGVDRRPEQIVCHVDMDCFYAACERLREPELRGEPVVVGMNAEETSANR</sequence>
<keyword evidence="3" id="KW-1185">Reference proteome</keyword>
<dbReference type="GO" id="GO:0006281">
    <property type="term" value="P:DNA repair"/>
    <property type="evidence" value="ECO:0007669"/>
    <property type="project" value="InterPro"/>
</dbReference>
<dbReference type="Proteomes" id="UP000662973">
    <property type="component" value="Chromosome"/>
</dbReference>
<name>A0A897NEK0_9EURY</name>
<dbReference type="PANTHER" id="PTHR11076:SF33">
    <property type="entry name" value="DNA POLYMERASE KAPPA"/>
    <property type="match status" value="1"/>
</dbReference>
<dbReference type="KEGG" id="hds:HSR122_1974"/>
<dbReference type="AlphaFoldDB" id="A0A897NEK0"/>
<evidence type="ECO:0000313" key="3">
    <source>
        <dbReference type="Proteomes" id="UP000662973"/>
    </source>
</evidence>
<dbReference type="PROSITE" id="PS50173">
    <property type="entry name" value="UMUC"/>
    <property type="match status" value="1"/>
</dbReference>
<dbReference type="GO" id="GO:0042276">
    <property type="term" value="P:error-prone translesion synthesis"/>
    <property type="evidence" value="ECO:0007669"/>
    <property type="project" value="TreeGrafter"/>
</dbReference>
<dbReference type="PANTHER" id="PTHR11076">
    <property type="entry name" value="DNA REPAIR POLYMERASE UMUC / TRANSFERASE FAMILY MEMBER"/>
    <property type="match status" value="1"/>
</dbReference>
<evidence type="ECO:0000259" key="1">
    <source>
        <dbReference type="PROSITE" id="PS50173"/>
    </source>
</evidence>
<feature type="domain" description="UmuC" evidence="1">
    <location>
        <begin position="20"/>
        <end position="58"/>
    </location>
</feature>
<dbReference type="InterPro" id="IPR043502">
    <property type="entry name" value="DNA/RNA_pol_sf"/>
</dbReference>
<dbReference type="EMBL" id="CP064788">
    <property type="protein sequence ID" value="QSG09359.1"/>
    <property type="molecule type" value="Genomic_DNA"/>
</dbReference>
<accession>A0A897NEK0</accession>
<proteinExistence type="predicted"/>
<gene>
    <name evidence="2" type="primary">dpo4-2</name>
    <name evidence="2" type="ORF">HSR122_1974</name>
</gene>
<reference evidence="2 3" key="1">
    <citation type="submission" date="2020-11" db="EMBL/GenBank/DDBJ databases">
        <title>Carbohydrate-dependent, anaerobic sulfur respiration: A novel catabolism in halophilic archaea.</title>
        <authorList>
            <person name="Sorokin D.Y."/>
            <person name="Messina E."/>
            <person name="Smedile F."/>
            <person name="La Cono V."/>
            <person name="Hallsworth J.E."/>
            <person name="Yakimov M.M."/>
        </authorList>
    </citation>
    <scope>NUCLEOTIDE SEQUENCE [LARGE SCALE GENOMIC DNA]</scope>
    <source>
        <strain evidence="2 3">HSR12-2</strain>
    </source>
</reference>